<comment type="similarity">
    <text evidence="1">Belongs to the C/M/P thioester hydrolase family.</text>
</comment>
<dbReference type="Gene3D" id="2.40.160.210">
    <property type="entry name" value="Acyl-CoA thioesterase, double hotdog domain"/>
    <property type="match status" value="1"/>
</dbReference>
<evidence type="ECO:0000313" key="4">
    <source>
        <dbReference type="Proteomes" id="UP001328107"/>
    </source>
</evidence>
<dbReference type="GO" id="GO:0006637">
    <property type="term" value="P:acyl-CoA metabolic process"/>
    <property type="evidence" value="ECO:0007669"/>
    <property type="project" value="InterPro"/>
</dbReference>
<dbReference type="SUPFAM" id="SSF54637">
    <property type="entry name" value="Thioesterase/thiol ester dehydrase-isomerase"/>
    <property type="match status" value="2"/>
</dbReference>
<dbReference type="GO" id="GO:0047617">
    <property type="term" value="F:fatty acyl-CoA hydrolase activity"/>
    <property type="evidence" value="ECO:0007669"/>
    <property type="project" value="InterPro"/>
</dbReference>
<dbReference type="GO" id="GO:0005782">
    <property type="term" value="C:peroxisomal matrix"/>
    <property type="evidence" value="ECO:0007669"/>
    <property type="project" value="UniProtKB-SubCell"/>
</dbReference>
<dbReference type="EMBL" id="BTRK01000006">
    <property type="protein sequence ID" value="GMR60125.1"/>
    <property type="molecule type" value="Genomic_DNA"/>
</dbReference>
<sequence>SIDNYFKVFREDDGNLGSDPPYIGGVSVPDRLYGGLAVAQVVKAVVSLHPHLSPHTVNYKFVSPATASIPIKFKLSQFNEGKMAAITIFQSGKVVGMAHIQSSTEPEVLDSSPFLCPHYNSPNEYASTDELARSGQSHKFIYLQELSYYPMEIRPIETPLFPKSATNRHSTWLRMKPQFHDSLKRSDGLFVVLFMSDFTMLQVASEMYERANVKIKTISSLHHSLRVHETDLDPLSWFLVVVECHVISHRRGRLEALIFDESRKCVMSVVQEGYFLPAPTQSKI</sequence>
<protein>
    <recommendedName>
        <fullName evidence="2">Acyl-CoA thioesterase-like C-terminal domain-containing protein</fullName>
    </recommendedName>
</protein>
<organism evidence="3 4">
    <name type="scientific">Pristionchus mayeri</name>
    <dbReference type="NCBI Taxonomy" id="1317129"/>
    <lineage>
        <taxon>Eukaryota</taxon>
        <taxon>Metazoa</taxon>
        <taxon>Ecdysozoa</taxon>
        <taxon>Nematoda</taxon>
        <taxon>Chromadorea</taxon>
        <taxon>Rhabditida</taxon>
        <taxon>Rhabditina</taxon>
        <taxon>Diplogasteromorpha</taxon>
        <taxon>Diplogasteroidea</taxon>
        <taxon>Neodiplogasteridae</taxon>
        <taxon>Pristionchus</taxon>
    </lineage>
</organism>
<accession>A0AAN5DCG3</accession>
<dbReference type="GO" id="GO:0009062">
    <property type="term" value="P:fatty acid catabolic process"/>
    <property type="evidence" value="ECO:0007669"/>
    <property type="project" value="TreeGrafter"/>
</dbReference>
<dbReference type="FunFam" id="2.40.160.210:FF:000023">
    <property type="entry name" value="Uncharacterized protein"/>
    <property type="match status" value="1"/>
</dbReference>
<dbReference type="AlphaFoldDB" id="A0AAN5DCG3"/>
<evidence type="ECO:0000259" key="2">
    <source>
        <dbReference type="Pfam" id="PF20789"/>
    </source>
</evidence>
<feature type="non-terminal residue" evidence="3">
    <location>
        <position position="1"/>
    </location>
</feature>
<dbReference type="Proteomes" id="UP001328107">
    <property type="component" value="Unassembled WGS sequence"/>
</dbReference>
<proteinExistence type="inferred from homology"/>
<reference evidence="4" key="1">
    <citation type="submission" date="2022-10" db="EMBL/GenBank/DDBJ databases">
        <title>Genome assembly of Pristionchus species.</title>
        <authorList>
            <person name="Yoshida K."/>
            <person name="Sommer R.J."/>
        </authorList>
    </citation>
    <scope>NUCLEOTIDE SEQUENCE [LARGE SCALE GENOMIC DNA]</scope>
    <source>
        <strain evidence="4">RS5460</strain>
    </source>
</reference>
<dbReference type="PANTHER" id="PTHR11066:SF48">
    <property type="entry name" value="ACYL-COA THIOESTERASE II"/>
    <property type="match status" value="1"/>
</dbReference>
<dbReference type="InterPro" id="IPR029069">
    <property type="entry name" value="HotDog_dom_sf"/>
</dbReference>
<evidence type="ECO:0000313" key="3">
    <source>
        <dbReference type="EMBL" id="GMR60125.1"/>
    </source>
</evidence>
<dbReference type="InterPro" id="IPR003703">
    <property type="entry name" value="Acyl_CoA_thio"/>
</dbReference>
<dbReference type="Pfam" id="PF20789">
    <property type="entry name" value="4HBT_3C"/>
    <property type="match status" value="1"/>
</dbReference>
<dbReference type="InterPro" id="IPR042171">
    <property type="entry name" value="Acyl-CoA_hotdog"/>
</dbReference>
<dbReference type="InterPro" id="IPR049450">
    <property type="entry name" value="ACOT8-like_C"/>
</dbReference>
<evidence type="ECO:0000256" key="1">
    <source>
        <dbReference type="ARBA" id="ARBA00006538"/>
    </source>
</evidence>
<name>A0AAN5DCG3_9BILA</name>
<comment type="caution">
    <text evidence="3">The sequence shown here is derived from an EMBL/GenBank/DDBJ whole genome shotgun (WGS) entry which is preliminary data.</text>
</comment>
<gene>
    <name evidence="3" type="ORF">PMAYCL1PPCAC_30320</name>
</gene>
<dbReference type="PANTHER" id="PTHR11066">
    <property type="entry name" value="ACYL-COA THIOESTERASE"/>
    <property type="match status" value="1"/>
</dbReference>
<keyword evidence="4" id="KW-1185">Reference proteome</keyword>
<feature type="domain" description="Acyl-CoA thioesterase-like C-terminal" evidence="2">
    <location>
        <begin position="157"/>
        <end position="274"/>
    </location>
</feature>